<dbReference type="SUPFAM" id="SSF53756">
    <property type="entry name" value="UDP-Glycosyltransferase/glycogen phosphorylase"/>
    <property type="match status" value="1"/>
</dbReference>
<dbReference type="EMBL" id="JABMIG020000005">
    <property type="protein sequence ID" value="KAL3804915.1"/>
    <property type="molecule type" value="Genomic_DNA"/>
</dbReference>
<keyword evidence="3" id="KW-1185">Reference proteome</keyword>
<dbReference type="Gene3D" id="3.40.50.2000">
    <property type="entry name" value="Glycogen Phosphorylase B"/>
    <property type="match status" value="1"/>
</dbReference>
<sequence length="475" mass="53829">MSDMDNSRSFPKRFDFIKALVFLAFLAAVPLFLLVGTLTRQPSEAVTPSNEELAGRPHLASDTLSNSSRSANDRKESQRQNAAKTRQYKTGFPGFASRPSQVRCGGHNAPSCDQCPQGNGASWCNGECEWREGACTRSSKLNHVHPDYFKIIERYAFQPVVNQNHEHVNVIMVRAPFREQDDEDLYHFYKNDILFLGISSFESFPLKSCNPFSATYESDYYLNMFPGFLHMMPDPEKHFPPEVKTILMSQSDFMLDEPMRYGERHTNVQKLYDFVYSGGDQDVESDCVGWASWNKNFSFVREALEIMCSPEFNVTGVLVANKNKANTKACTIPESCRGKIVQTTFLDQNKFFDYLSKSRWVFVPQICDASPRVSTQALSMNLPLLMNKNILGGWKYLIPGETGEFFNDATDFKDSLRRILENTRGATSSYQPLGFIKKNFGNANSGPRLLEFVLEHWGHIVHFPEGTTALFPTGA</sequence>
<organism evidence="2 3">
    <name type="scientific">Cyclotella cryptica</name>
    <dbReference type="NCBI Taxonomy" id="29204"/>
    <lineage>
        <taxon>Eukaryota</taxon>
        <taxon>Sar</taxon>
        <taxon>Stramenopiles</taxon>
        <taxon>Ochrophyta</taxon>
        <taxon>Bacillariophyta</taxon>
        <taxon>Coscinodiscophyceae</taxon>
        <taxon>Thalassiosirophycidae</taxon>
        <taxon>Stephanodiscales</taxon>
        <taxon>Stephanodiscaceae</taxon>
        <taxon>Cyclotella</taxon>
    </lineage>
</organism>
<evidence type="ECO:0000313" key="2">
    <source>
        <dbReference type="EMBL" id="KAL3804915.1"/>
    </source>
</evidence>
<comment type="caution">
    <text evidence="2">The sequence shown here is derived from an EMBL/GenBank/DDBJ whole genome shotgun (WGS) entry which is preliminary data.</text>
</comment>
<accession>A0ABD3R781</accession>
<proteinExistence type="predicted"/>
<evidence type="ECO:0008006" key="4">
    <source>
        <dbReference type="Google" id="ProtNLM"/>
    </source>
</evidence>
<protein>
    <recommendedName>
        <fullName evidence="4">Exostosin GT47 domain-containing protein</fullName>
    </recommendedName>
</protein>
<name>A0ABD3R781_9STRA</name>
<reference evidence="2 3" key="1">
    <citation type="journal article" date="2020" name="G3 (Bethesda)">
        <title>Improved Reference Genome for Cyclotella cryptica CCMP332, a Model for Cell Wall Morphogenesis, Salinity Adaptation, and Lipid Production in Diatoms (Bacillariophyta).</title>
        <authorList>
            <person name="Roberts W.R."/>
            <person name="Downey K.M."/>
            <person name="Ruck E.C."/>
            <person name="Traller J.C."/>
            <person name="Alverson A.J."/>
        </authorList>
    </citation>
    <scope>NUCLEOTIDE SEQUENCE [LARGE SCALE GENOMIC DNA]</scope>
    <source>
        <strain evidence="2 3">CCMP332</strain>
    </source>
</reference>
<feature type="region of interest" description="Disordered" evidence="1">
    <location>
        <begin position="46"/>
        <end position="94"/>
    </location>
</feature>
<dbReference type="AlphaFoldDB" id="A0ABD3R781"/>
<gene>
    <name evidence="2" type="ORF">HJC23_006687</name>
</gene>
<evidence type="ECO:0000313" key="3">
    <source>
        <dbReference type="Proteomes" id="UP001516023"/>
    </source>
</evidence>
<evidence type="ECO:0000256" key="1">
    <source>
        <dbReference type="SAM" id="MobiDB-lite"/>
    </source>
</evidence>
<dbReference type="Proteomes" id="UP001516023">
    <property type="component" value="Unassembled WGS sequence"/>
</dbReference>